<evidence type="ECO:0000313" key="2">
    <source>
        <dbReference type="EMBL" id="MQL92146.1"/>
    </source>
</evidence>
<proteinExistence type="predicted"/>
<feature type="transmembrane region" description="Helical" evidence="1">
    <location>
        <begin position="183"/>
        <end position="211"/>
    </location>
</feature>
<keyword evidence="3" id="KW-1185">Reference proteome</keyword>
<comment type="caution">
    <text evidence="2">The sequence shown here is derived from an EMBL/GenBank/DDBJ whole genome shotgun (WGS) entry which is preliminary data.</text>
</comment>
<keyword evidence="1" id="KW-0472">Membrane</keyword>
<dbReference type="EMBL" id="NMUH01001416">
    <property type="protein sequence ID" value="MQL92146.1"/>
    <property type="molecule type" value="Genomic_DNA"/>
</dbReference>
<accession>A0A843VAA9</accession>
<name>A0A843VAA9_COLES</name>
<dbReference type="Proteomes" id="UP000652761">
    <property type="component" value="Unassembled WGS sequence"/>
</dbReference>
<organism evidence="2 3">
    <name type="scientific">Colocasia esculenta</name>
    <name type="common">Wild taro</name>
    <name type="synonym">Arum esculentum</name>
    <dbReference type="NCBI Taxonomy" id="4460"/>
    <lineage>
        <taxon>Eukaryota</taxon>
        <taxon>Viridiplantae</taxon>
        <taxon>Streptophyta</taxon>
        <taxon>Embryophyta</taxon>
        <taxon>Tracheophyta</taxon>
        <taxon>Spermatophyta</taxon>
        <taxon>Magnoliopsida</taxon>
        <taxon>Liliopsida</taxon>
        <taxon>Araceae</taxon>
        <taxon>Aroideae</taxon>
        <taxon>Colocasieae</taxon>
        <taxon>Colocasia</taxon>
    </lineage>
</organism>
<feature type="transmembrane region" description="Helical" evidence="1">
    <location>
        <begin position="125"/>
        <end position="144"/>
    </location>
</feature>
<reference evidence="2" key="1">
    <citation type="submission" date="2017-07" db="EMBL/GenBank/DDBJ databases">
        <title>Taro Niue Genome Assembly and Annotation.</title>
        <authorList>
            <person name="Atibalentja N."/>
            <person name="Keating K."/>
            <person name="Fields C.J."/>
        </authorList>
    </citation>
    <scope>NUCLEOTIDE SEQUENCE</scope>
    <source>
        <strain evidence="2">Niue_2</strain>
        <tissue evidence="2">Leaf</tissue>
    </source>
</reference>
<dbReference type="AlphaFoldDB" id="A0A843VAA9"/>
<keyword evidence="1" id="KW-1133">Transmembrane helix</keyword>
<evidence type="ECO:0000256" key="1">
    <source>
        <dbReference type="SAM" id="Phobius"/>
    </source>
</evidence>
<keyword evidence="1" id="KW-0812">Transmembrane</keyword>
<protein>
    <submittedName>
        <fullName evidence="2">Uncharacterized protein</fullName>
    </submittedName>
</protein>
<gene>
    <name evidence="2" type="ORF">Taro_024767</name>
</gene>
<evidence type="ECO:0000313" key="3">
    <source>
        <dbReference type="Proteomes" id="UP000652761"/>
    </source>
</evidence>
<feature type="transmembrane region" description="Helical" evidence="1">
    <location>
        <begin position="156"/>
        <end position="177"/>
    </location>
</feature>
<sequence length="238" mass="26478">MSAACRALGGLLTSTMGRRRPSPSRLGCDSRVRRIPKCDAFLRKVGRAELRKLCSAREEFLRMFLGNWGFWRSFWHALATKMSHGAGEMPGCDRSSCSLRRELGPESLKVSGMDLQMCGLQVWCWLVYTVLWPYCVVVEWQLDLSSVTARLRGSSCVVLSGLVEVLLVVVCLGGGTILVVDPWWYLVVVGVEVDWCSVEVCGVTFHVLCFYSSLGRLPMKLVTSATNCCNDLPMRLVA</sequence>